<dbReference type="RefSeq" id="WP_274268656.1">
    <property type="nucleotide sequence ID" value="NZ_CP117880.1"/>
</dbReference>
<dbReference type="InterPro" id="IPR016181">
    <property type="entry name" value="Acyl_CoA_acyltransferase"/>
</dbReference>
<name>A0ABY7WK22_9SPHI</name>
<organism evidence="2 3">
    <name type="scientific">Sphingobacterium oryzagri</name>
    <dbReference type="NCBI Taxonomy" id="3025669"/>
    <lineage>
        <taxon>Bacteria</taxon>
        <taxon>Pseudomonadati</taxon>
        <taxon>Bacteroidota</taxon>
        <taxon>Sphingobacteriia</taxon>
        <taxon>Sphingobacteriales</taxon>
        <taxon>Sphingobacteriaceae</taxon>
        <taxon>Sphingobacterium</taxon>
    </lineage>
</organism>
<keyword evidence="3" id="KW-1185">Reference proteome</keyword>
<reference evidence="2 3" key="1">
    <citation type="submission" date="2023-02" db="EMBL/GenBank/DDBJ databases">
        <title>Genome sequence of Sphingobacterium sp. KACC 22765.</title>
        <authorList>
            <person name="Kim S."/>
            <person name="Heo J."/>
            <person name="Kwon S.-W."/>
        </authorList>
    </citation>
    <scope>NUCLEOTIDE SEQUENCE [LARGE SCALE GENOMIC DNA]</scope>
    <source>
        <strain evidence="2 3">KACC 22765</strain>
    </source>
</reference>
<dbReference type="CDD" id="cd04301">
    <property type="entry name" value="NAT_SF"/>
    <property type="match status" value="1"/>
</dbReference>
<dbReference type="GO" id="GO:0016746">
    <property type="term" value="F:acyltransferase activity"/>
    <property type="evidence" value="ECO:0007669"/>
    <property type="project" value="UniProtKB-KW"/>
</dbReference>
<accession>A0ABY7WK22</accession>
<proteinExistence type="predicted"/>
<evidence type="ECO:0000313" key="2">
    <source>
        <dbReference type="EMBL" id="WDF69948.1"/>
    </source>
</evidence>
<evidence type="ECO:0000313" key="3">
    <source>
        <dbReference type="Proteomes" id="UP001221558"/>
    </source>
</evidence>
<dbReference type="Proteomes" id="UP001221558">
    <property type="component" value="Chromosome"/>
</dbReference>
<feature type="domain" description="N-acetyltransferase" evidence="1">
    <location>
        <begin position="1"/>
        <end position="119"/>
    </location>
</feature>
<dbReference type="EMBL" id="CP117880">
    <property type="protein sequence ID" value="WDF69948.1"/>
    <property type="molecule type" value="Genomic_DNA"/>
</dbReference>
<sequence length="119" mass="13671">MLEQNCLYPECDDKDLQSLHLYAQHEGKIVAYARLLPAGTSYDDLSIGRVVVHADFRKYGLGKLLMNRAIAYWETHAPGVAIRISGQLYLQRFYEGLGFQTVSEVYLEDDIPHIEMLRH</sequence>
<protein>
    <submittedName>
        <fullName evidence="2">GNAT family N-acetyltransferase</fullName>
        <ecNumber evidence="2">2.3.1.-</ecNumber>
    </submittedName>
</protein>
<dbReference type="Pfam" id="PF13673">
    <property type="entry name" value="Acetyltransf_10"/>
    <property type="match status" value="1"/>
</dbReference>
<gene>
    <name evidence="2" type="ORF">PQ465_06110</name>
</gene>
<keyword evidence="2" id="KW-0012">Acyltransferase</keyword>
<evidence type="ECO:0000259" key="1">
    <source>
        <dbReference type="PROSITE" id="PS51186"/>
    </source>
</evidence>
<dbReference type="SUPFAM" id="SSF55729">
    <property type="entry name" value="Acyl-CoA N-acyltransferases (Nat)"/>
    <property type="match status" value="1"/>
</dbReference>
<dbReference type="Gene3D" id="3.40.630.30">
    <property type="match status" value="1"/>
</dbReference>
<dbReference type="EC" id="2.3.1.-" evidence="2"/>
<dbReference type="PROSITE" id="PS51186">
    <property type="entry name" value="GNAT"/>
    <property type="match status" value="1"/>
</dbReference>
<dbReference type="InterPro" id="IPR000182">
    <property type="entry name" value="GNAT_dom"/>
</dbReference>
<keyword evidence="2" id="KW-0808">Transferase</keyword>